<evidence type="ECO:0000256" key="3">
    <source>
        <dbReference type="ARBA" id="ARBA00022840"/>
    </source>
</evidence>
<name>A0A5A8C8Y9_CAFRO</name>
<dbReference type="GO" id="GO:0008017">
    <property type="term" value="F:microtubule binding"/>
    <property type="evidence" value="ECO:0007669"/>
    <property type="project" value="InterPro"/>
</dbReference>
<dbReference type="GO" id="GO:0007018">
    <property type="term" value="P:microtubule-based movement"/>
    <property type="evidence" value="ECO:0007669"/>
    <property type="project" value="InterPro"/>
</dbReference>
<gene>
    <name evidence="11" type="ORF">FNF31_07389</name>
</gene>
<evidence type="ECO:0000256" key="9">
    <source>
        <dbReference type="SAM" id="MobiDB-lite"/>
    </source>
</evidence>
<evidence type="ECO:0000256" key="4">
    <source>
        <dbReference type="ARBA" id="ARBA00023054"/>
    </source>
</evidence>
<dbReference type="SMART" id="SM00129">
    <property type="entry name" value="KISc"/>
    <property type="match status" value="1"/>
</dbReference>
<keyword evidence="5 6" id="KW-0505">Motor protein</keyword>
<dbReference type="InterPro" id="IPR019821">
    <property type="entry name" value="Kinesin_motor_CS"/>
</dbReference>
<protein>
    <recommendedName>
        <fullName evidence="7">Kinesin-like protein</fullName>
    </recommendedName>
</protein>
<keyword evidence="1 7" id="KW-0493">Microtubule</keyword>
<evidence type="ECO:0000256" key="1">
    <source>
        <dbReference type="ARBA" id="ARBA00022701"/>
    </source>
</evidence>
<feature type="coiled-coil region" evidence="8">
    <location>
        <begin position="391"/>
        <end position="418"/>
    </location>
</feature>
<dbReference type="Gene3D" id="3.40.850.10">
    <property type="entry name" value="Kinesin motor domain"/>
    <property type="match status" value="1"/>
</dbReference>
<dbReference type="AlphaFoldDB" id="A0A5A8C8Y9"/>
<comment type="similarity">
    <text evidence="6 7">Belongs to the TRAFAC class myosin-kinesin ATPase superfamily. Kinesin family.</text>
</comment>
<dbReference type="GO" id="GO:0005874">
    <property type="term" value="C:microtubule"/>
    <property type="evidence" value="ECO:0007669"/>
    <property type="project" value="UniProtKB-KW"/>
</dbReference>
<reference evidence="11 12" key="1">
    <citation type="submission" date="2019-07" db="EMBL/GenBank/DDBJ databases">
        <title>Genomes of Cafeteria roenbergensis.</title>
        <authorList>
            <person name="Fischer M.G."/>
            <person name="Hackl T."/>
            <person name="Roman M."/>
        </authorList>
    </citation>
    <scope>NUCLEOTIDE SEQUENCE [LARGE SCALE GENOMIC DNA]</scope>
    <source>
        <strain evidence="11 12">Cflag</strain>
    </source>
</reference>
<organism evidence="11 12">
    <name type="scientific">Cafeteria roenbergensis</name>
    <name type="common">Marine flagellate</name>
    <dbReference type="NCBI Taxonomy" id="33653"/>
    <lineage>
        <taxon>Eukaryota</taxon>
        <taxon>Sar</taxon>
        <taxon>Stramenopiles</taxon>
        <taxon>Bigyra</taxon>
        <taxon>Opalozoa</taxon>
        <taxon>Bicosoecida</taxon>
        <taxon>Cafeteriaceae</taxon>
        <taxon>Cafeteria</taxon>
    </lineage>
</organism>
<feature type="compositionally biased region" description="Gly residues" evidence="9">
    <location>
        <begin position="651"/>
        <end position="662"/>
    </location>
</feature>
<dbReference type="PRINTS" id="PR00380">
    <property type="entry name" value="KINESINHEAVY"/>
</dbReference>
<evidence type="ECO:0000256" key="2">
    <source>
        <dbReference type="ARBA" id="ARBA00022741"/>
    </source>
</evidence>
<comment type="caution">
    <text evidence="11">The sequence shown here is derived from an EMBL/GenBank/DDBJ whole genome shotgun (WGS) entry which is preliminary data.</text>
</comment>
<dbReference type="InterPro" id="IPR001752">
    <property type="entry name" value="Kinesin_motor_dom"/>
</dbReference>
<keyword evidence="3 6" id="KW-0067">ATP-binding</keyword>
<evidence type="ECO:0000256" key="6">
    <source>
        <dbReference type="PROSITE-ProRule" id="PRU00283"/>
    </source>
</evidence>
<evidence type="ECO:0000313" key="12">
    <source>
        <dbReference type="Proteomes" id="UP000325113"/>
    </source>
</evidence>
<dbReference type="InterPro" id="IPR027417">
    <property type="entry name" value="P-loop_NTPase"/>
</dbReference>
<evidence type="ECO:0000256" key="5">
    <source>
        <dbReference type="ARBA" id="ARBA00023175"/>
    </source>
</evidence>
<dbReference type="PROSITE" id="PS00411">
    <property type="entry name" value="KINESIN_MOTOR_1"/>
    <property type="match status" value="1"/>
</dbReference>
<dbReference type="InterPro" id="IPR036961">
    <property type="entry name" value="Kinesin_motor_dom_sf"/>
</dbReference>
<dbReference type="PROSITE" id="PS50067">
    <property type="entry name" value="KINESIN_MOTOR_2"/>
    <property type="match status" value="1"/>
</dbReference>
<dbReference type="SUPFAM" id="SSF52540">
    <property type="entry name" value="P-loop containing nucleoside triphosphate hydrolases"/>
    <property type="match status" value="1"/>
</dbReference>
<feature type="region of interest" description="Disordered" evidence="9">
    <location>
        <begin position="496"/>
        <end position="664"/>
    </location>
</feature>
<keyword evidence="2 6" id="KW-0547">Nucleotide-binding</keyword>
<dbReference type="GO" id="GO:0005524">
    <property type="term" value="F:ATP binding"/>
    <property type="evidence" value="ECO:0007669"/>
    <property type="project" value="UniProtKB-UniRule"/>
</dbReference>
<dbReference type="PANTHER" id="PTHR47968">
    <property type="entry name" value="CENTROMERE PROTEIN E"/>
    <property type="match status" value="1"/>
</dbReference>
<keyword evidence="4 8" id="KW-0175">Coiled coil</keyword>
<proteinExistence type="inferred from homology"/>
<dbReference type="GO" id="GO:0003777">
    <property type="term" value="F:microtubule motor activity"/>
    <property type="evidence" value="ECO:0007669"/>
    <property type="project" value="InterPro"/>
</dbReference>
<sequence length="933" mass="95632">MAGAPPSRGVMVCIRTRPTAAFAQDEIIIDEEASTVTVHDAAQAQSSDAVNNRKASWGFKFHSVLHNASQETVYDRACRHVVAGVTSGQNGTIMAYGQTGAGKTFTMIGDTKSYASRGVAPRALSHLFGEMESRPESVFSVRCSYMEIYNGRIRDLLSDVPPLPSGPTGGDAGIKAGAQALAEAKTPTVGSGGELTVAEDPVMGTVVRGLTMLPVESEEAALDALFQGDLRRTTAEHSLNRRSNRSHCVFTLFVTQRSRLGTAERAVLSRLNLVDLAGSERIKKTLGRAAAAGARTDETLQRESMAINQSLSALEQCVVALTSKARSHVPFRSSTLTSVLKDSLGGTSRTVLLACVWGEHRHLEETVSTLNLAQRMTRVKSKAAAAGAGVLVDDAARAARLEREVAELRQELAMHDALAERGAVSYGEYGPEERDALRAQLEEFVAADDAEGEAAALPLQSVRQMKEALRLAKALIRESRAAAEDAAASGAAAVRASTAATGGGGRGASAGRGAGDAGDGLGDEADLGRPAEAVGDLDQGLSGVSLGRTATSARPPTGMRTQPRGVARPPPGSEAAAAGGGSPGRGSPERRGGAASPGTGARRGVSMASMSLGEGAAAGGAGEDMAEGKDWEAAPPRSQPLGFGDSPPRSYGGGGGRGGAGADGQAYRQAWAQFRGRGGDGERLAAAAQQAAAEAAEQRAAVEAAAREVNAQKQRIDDATAELGRIRRSRGGGGGGGGDAAGSGVVDADEFSALQALSEGKASYREAAAVLRARADGARAAGRRAAAAKGELVRAFEAWFEDRTGERLSEAVLSASSPLRGAGGGDLSASPLARRAVPSPFRGAGGGASGGDVGDFGPSGAGAAFHAGTGEEVLAVDASGDVLDDGEAFERLEADRVAARDPDALAYFKAGKRMAGTLRESRRTGVKLAHGRR</sequence>
<feature type="binding site" evidence="6">
    <location>
        <begin position="97"/>
        <end position="104"/>
    </location>
    <ligand>
        <name>ATP</name>
        <dbReference type="ChEBI" id="CHEBI:30616"/>
    </ligand>
</feature>
<dbReference type="Proteomes" id="UP000325113">
    <property type="component" value="Unassembled WGS sequence"/>
</dbReference>
<feature type="compositionally biased region" description="Low complexity" evidence="9">
    <location>
        <begin position="606"/>
        <end position="615"/>
    </location>
</feature>
<feature type="coiled-coil region" evidence="8">
    <location>
        <begin position="685"/>
        <end position="729"/>
    </location>
</feature>
<evidence type="ECO:0000313" key="11">
    <source>
        <dbReference type="EMBL" id="KAA0148500.1"/>
    </source>
</evidence>
<evidence type="ECO:0000259" key="10">
    <source>
        <dbReference type="PROSITE" id="PS50067"/>
    </source>
</evidence>
<feature type="compositionally biased region" description="Gly residues" evidence="9">
    <location>
        <begin position="501"/>
        <end position="520"/>
    </location>
</feature>
<dbReference type="PANTHER" id="PTHR47968:SF36">
    <property type="entry name" value="KINESIN HEAVY CHAIN ISOFORM X1"/>
    <property type="match status" value="1"/>
</dbReference>
<dbReference type="EMBL" id="VLTM01000147">
    <property type="protein sequence ID" value="KAA0148500.1"/>
    <property type="molecule type" value="Genomic_DNA"/>
</dbReference>
<evidence type="ECO:0000256" key="7">
    <source>
        <dbReference type="RuleBase" id="RU000394"/>
    </source>
</evidence>
<dbReference type="InterPro" id="IPR027640">
    <property type="entry name" value="Kinesin-like_fam"/>
</dbReference>
<accession>A0A5A8C8Y9</accession>
<evidence type="ECO:0000256" key="8">
    <source>
        <dbReference type="SAM" id="Coils"/>
    </source>
</evidence>
<dbReference type="Pfam" id="PF00225">
    <property type="entry name" value="Kinesin"/>
    <property type="match status" value="1"/>
</dbReference>
<feature type="domain" description="Kinesin motor" evidence="10">
    <location>
        <begin position="9"/>
        <end position="379"/>
    </location>
</feature>